<dbReference type="InterPro" id="IPR012340">
    <property type="entry name" value="NA-bd_OB-fold"/>
</dbReference>
<reference evidence="11 12" key="2">
    <citation type="submission" date="2018-06" db="EMBL/GenBank/DDBJ databases">
        <authorList>
            <consortium name="Pathogen Informatics"/>
            <person name="Doyle S."/>
        </authorList>
    </citation>
    <scope>NUCLEOTIDE SEQUENCE [LARGE SCALE GENOMIC DNA]</scope>
    <source>
        <strain evidence="11 12">NCTC10476</strain>
    </source>
</reference>
<dbReference type="Proteomes" id="UP000255169">
    <property type="component" value="Unassembled WGS sequence"/>
</dbReference>
<dbReference type="PROSITE" id="PS01056">
    <property type="entry name" value="DNA_LIGASE_N2"/>
    <property type="match status" value="1"/>
</dbReference>
<dbReference type="InterPro" id="IPR050326">
    <property type="entry name" value="NAD_dep_DNA_ligaseB"/>
</dbReference>
<evidence type="ECO:0000256" key="5">
    <source>
        <dbReference type="ARBA" id="ARBA00023204"/>
    </source>
</evidence>
<dbReference type="Gene3D" id="1.10.150.20">
    <property type="entry name" value="5' to 3' exonuclease, C-terminal subdomain"/>
    <property type="match status" value="1"/>
</dbReference>
<feature type="domain" description="NAD-dependent DNA ligase N-terminal" evidence="9">
    <location>
        <begin position="31"/>
        <end position="434"/>
    </location>
</feature>
<dbReference type="GO" id="GO:0006281">
    <property type="term" value="P:DNA repair"/>
    <property type="evidence" value="ECO:0007669"/>
    <property type="project" value="UniProtKB-KW"/>
</dbReference>
<dbReference type="InterPro" id="IPR033136">
    <property type="entry name" value="DNA_ligase_CS"/>
</dbReference>
<dbReference type="SUPFAM" id="SSF56091">
    <property type="entry name" value="DNA ligase/mRNA capping enzyme, catalytic domain"/>
    <property type="match status" value="1"/>
</dbReference>
<name>A0A0A8VNW5_YERRU</name>
<evidence type="ECO:0000256" key="3">
    <source>
        <dbReference type="ARBA" id="ARBA00022763"/>
    </source>
</evidence>
<evidence type="ECO:0000313" key="10">
    <source>
        <dbReference type="EMBL" id="CEK29276.1"/>
    </source>
</evidence>
<feature type="active site" description="N6-AMP-lysine intermediate" evidence="7">
    <location>
        <position position="131"/>
    </location>
</feature>
<evidence type="ECO:0000313" key="11">
    <source>
        <dbReference type="EMBL" id="SUQ00830.1"/>
    </source>
</evidence>
<dbReference type="InterPro" id="IPR013840">
    <property type="entry name" value="DNAligase_N"/>
</dbReference>
<keyword evidence="12" id="KW-1185">Reference proteome</keyword>
<dbReference type="EMBL" id="LN681231">
    <property type="protein sequence ID" value="CEK29276.1"/>
    <property type="molecule type" value="Genomic_DNA"/>
</dbReference>
<comment type="catalytic activity">
    <reaction evidence="6 7">
        <text>NAD(+) + (deoxyribonucleotide)n-3'-hydroxyl + 5'-phospho-(deoxyribonucleotide)m = (deoxyribonucleotide)n+m + AMP + beta-nicotinamide D-nucleotide.</text>
        <dbReference type="EC" id="6.5.1.2"/>
    </reaction>
</comment>
<dbReference type="SMART" id="SM00532">
    <property type="entry name" value="LIGANc"/>
    <property type="match status" value="1"/>
</dbReference>
<evidence type="ECO:0000256" key="4">
    <source>
        <dbReference type="ARBA" id="ARBA00023027"/>
    </source>
</evidence>
<organism evidence="10">
    <name type="scientific">Yersinia ruckeri</name>
    <dbReference type="NCBI Taxonomy" id="29486"/>
    <lineage>
        <taxon>Bacteria</taxon>
        <taxon>Pseudomonadati</taxon>
        <taxon>Pseudomonadota</taxon>
        <taxon>Gammaproteobacteria</taxon>
        <taxon>Enterobacterales</taxon>
        <taxon>Yersiniaceae</taxon>
        <taxon>Yersinia</taxon>
    </lineage>
</organism>
<protein>
    <recommendedName>
        <fullName evidence="7">DNA ligase B</fullName>
        <ecNumber evidence="7">6.5.1.2</ecNumber>
    </recommendedName>
    <alternativeName>
        <fullName evidence="7">Polydeoxyribonucleotide synthase [NAD(+)] B</fullName>
    </alternativeName>
</protein>
<dbReference type="SUPFAM" id="SSF47781">
    <property type="entry name" value="RuvA domain 2-like"/>
    <property type="match status" value="1"/>
</dbReference>
<keyword evidence="4 7" id="KW-0520">NAD</keyword>
<dbReference type="RefSeq" id="WP_004721251.1">
    <property type="nucleotide sequence ID" value="NZ_CCYO01000003.1"/>
</dbReference>
<comment type="similarity">
    <text evidence="7">Belongs to the NAD-dependent DNA ligase family. LigB subfamily.</text>
</comment>
<keyword evidence="5 7" id="KW-0234">DNA repair</keyword>
<accession>A0A0A8VNW5</accession>
<dbReference type="GO" id="GO:0003911">
    <property type="term" value="F:DNA ligase (NAD+) activity"/>
    <property type="evidence" value="ECO:0007669"/>
    <property type="project" value="UniProtKB-UniRule"/>
</dbReference>
<sequence>MKMMRFIAVMLGWVICQAATASECPEWSEHELVTEIAKMEEQFGQWDKAYHQQGNSLIDDDIYDQLHQRLSHWKSCVKALEPAVNSHITALAGVSDKVTHPVAHTGLKKLTGNLAASEWILARKNLWVQPKVDGVAVTLTYLQGHLTQVISRGDGVRGQDWTDKAQYISAIPSLISPAPPLLVLHGELFLRVHDHRQKDSGGINARASVAGALMRKSPSSLLSQIGVFIWAWPDGPASMVEKLRTLHRMGFTLSEEFSVPITSFTDAVHWRKIWFQSPLPFVTDGIVIRQEEEPAGHYWQSQPGYWSIAWKYPPFQQMAQVKSVNFTIGRTGKISAVLHLSPIKLDDKWVKGVNLGTVARWKRWNVLPGDQVIVSLAGQGIPRLDKVAWRVDKRDEISTPDMDQFHTFSCFRRESTLCETQFIARLTWLSGRSGLDMLGISSGIWQALTAHGLMGDLASWLELTPEIIATVPGIGEVKANKIYLQFQKAKTRPFISWLAALGFPKAAINPRVPKTWAALQQQPRGEWLTMANIGAGRLKQITEFTTHPEMLQLAERLAYHQVQGFKLSE</sequence>
<dbReference type="AlphaFoldDB" id="A0A0A8VNW5"/>
<keyword evidence="2 7" id="KW-0235">DNA replication</keyword>
<dbReference type="PANTHER" id="PTHR47810:SF1">
    <property type="entry name" value="DNA LIGASE B"/>
    <property type="match status" value="1"/>
</dbReference>
<evidence type="ECO:0000256" key="6">
    <source>
        <dbReference type="ARBA" id="ARBA00034005"/>
    </source>
</evidence>
<dbReference type="Pfam" id="PF03120">
    <property type="entry name" value="OB_DNA_ligase"/>
    <property type="match status" value="1"/>
</dbReference>
<evidence type="ECO:0000256" key="1">
    <source>
        <dbReference type="ARBA" id="ARBA00022598"/>
    </source>
</evidence>
<dbReference type="InterPro" id="IPR010994">
    <property type="entry name" value="RuvA_2-like"/>
</dbReference>
<dbReference type="EMBL" id="UHJG01000001">
    <property type="protein sequence ID" value="SUQ00830.1"/>
    <property type="molecule type" value="Genomic_DNA"/>
</dbReference>
<dbReference type="InterPro" id="IPR013839">
    <property type="entry name" value="DNAligase_adenylation"/>
</dbReference>
<keyword evidence="1 7" id="KW-0436">Ligase</keyword>
<keyword evidence="8" id="KW-0732">Signal</keyword>
<dbReference type="Pfam" id="PF01653">
    <property type="entry name" value="DNA_ligase_aden"/>
    <property type="match status" value="1"/>
</dbReference>
<dbReference type="Gene3D" id="3.30.470.30">
    <property type="entry name" value="DNA ligase/mRNA capping enzyme"/>
    <property type="match status" value="1"/>
</dbReference>
<dbReference type="GO" id="GO:0006260">
    <property type="term" value="P:DNA replication"/>
    <property type="evidence" value="ECO:0007669"/>
    <property type="project" value="UniProtKB-KW"/>
</dbReference>
<dbReference type="Gene3D" id="2.40.50.140">
    <property type="entry name" value="Nucleic acid-binding proteins"/>
    <property type="match status" value="1"/>
</dbReference>
<evidence type="ECO:0000256" key="7">
    <source>
        <dbReference type="HAMAP-Rule" id="MF_01587"/>
    </source>
</evidence>
<feature type="chain" id="PRO_5033216924" description="DNA ligase B" evidence="8">
    <location>
        <begin position="22"/>
        <end position="569"/>
    </location>
</feature>
<dbReference type="SUPFAM" id="SSF50249">
    <property type="entry name" value="Nucleic acid-binding proteins"/>
    <property type="match status" value="1"/>
</dbReference>
<dbReference type="GeneID" id="66881164"/>
<evidence type="ECO:0000259" key="9">
    <source>
        <dbReference type="SMART" id="SM00532"/>
    </source>
</evidence>
<keyword evidence="3 7" id="KW-0227">DNA damage</keyword>
<gene>
    <name evidence="7 11" type="primary">ligB</name>
    <name evidence="10" type="ORF">CSF007_17900</name>
    <name evidence="11" type="ORF">NCTC10476_02143</name>
</gene>
<dbReference type="Gene3D" id="1.10.287.610">
    <property type="entry name" value="Helix hairpin bin"/>
    <property type="match status" value="1"/>
</dbReference>
<dbReference type="InterPro" id="IPR020923">
    <property type="entry name" value="DNA_ligase_B"/>
</dbReference>
<reference evidence="10" key="1">
    <citation type="journal article" date="2015" name="Genome Announc.">
        <title>Complete Genome Sequence of Yersinia ruckeri Strain CSF007-82, Etiologic Agent of Red Mouth Disease in Salmonid Fish.</title>
        <authorList>
            <person name="Nelson M.C."/>
            <person name="LaPatra S.E."/>
            <person name="Welch T.J."/>
            <person name="Graf J."/>
        </authorList>
    </citation>
    <scope>NUCLEOTIDE SEQUENCE</scope>
    <source>
        <strain evidence="10">CSF007-82</strain>
    </source>
</reference>
<evidence type="ECO:0000256" key="2">
    <source>
        <dbReference type="ARBA" id="ARBA00022705"/>
    </source>
</evidence>
<proteinExistence type="inferred from homology"/>
<dbReference type="STRING" id="29486.UGYR_09985"/>
<dbReference type="InterPro" id="IPR004150">
    <property type="entry name" value="NAD_DNA_ligase_OB"/>
</dbReference>
<feature type="signal peptide" evidence="8">
    <location>
        <begin position="1"/>
        <end position="21"/>
    </location>
</feature>
<dbReference type="EC" id="6.5.1.2" evidence="7"/>
<evidence type="ECO:0000256" key="8">
    <source>
        <dbReference type="SAM" id="SignalP"/>
    </source>
</evidence>
<evidence type="ECO:0000313" key="12">
    <source>
        <dbReference type="Proteomes" id="UP000255169"/>
    </source>
</evidence>
<dbReference type="NCBIfam" id="NF005987">
    <property type="entry name" value="PRK08097.1"/>
    <property type="match status" value="1"/>
</dbReference>
<dbReference type="HAMAP" id="MF_01587">
    <property type="entry name" value="DNA_ligase_B"/>
    <property type="match status" value="1"/>
</dbReference>
<comment type="function">
    <text evidence="7">Catalyzes the formation of phosphodiester linkages between 5'-phosphoryl and 3'-hydroxyl groups in double-stranded DNA using NAD as a coenzyme and as the energy source for the reaction.</text>
</comment>
<dbReference type="PANTHER" id="PTHR47810">
    <property type="entry name" value="DNA LIGASE"/>
    <property type="match status" value="1"/>
</dbReference>